<feature type="transmembrane region" description="Helical" evidence="14">
    <location>
        <begin position="150"/>
        <end position="172"/>
    </location>
</feature>
<comment type="caution">
    <text evidence="15">The sequence shown here is derived from an EMBL/GenBank/DDBJ whole genome shotgun (WGS) entry which is preliminary data.</text>
</comment>
<dbReference type="Pfam" id="PF05208">
    <property type="entry name" value="ALG3"/>
    <property type="match status" value="1"/>
</dbReference>
<keyword evidence="10 14" id="KW-0472">Membrane</keyword>
<evidence type="ECO:0000256" key="2">
    <source>
        <dbReference type="ARBA" id="ARBA00004922"/>
    </source>
</evidence>
<evidence type="ECO:0000313" key="15">
    <source>
        <dbReference type="EMBL" id="TPX14005.1"/>
    </source>
</evidence>
<dbReference type="GO" id="GO:0005789">
    <property type="term" value="C:endoplasmic reticulum membrane"/>
    <property type="evidence" value="ECO:0007669"/>
    <property type="project" value="UniProtKB-SubCell"/>
</dbReference>
<evidence type="ECO:0000256" key="1">
    <source>
        <dbReference type="ARBA" id="ARBA00004477"/>
    </source>
</evidence>
<dbReference type="AlphaFoldDB" id="A0A507AT65"/>
<organism evidence="15 16">
    <name type="scientific">Thyridium curvatum</name>
    <dbReference type="NCBI Taxonomy" id="1093900"/>
    <lineage>
        <taxon>Eukaryota</taxon>
        <taxon>Fungi</taxon>
        <taxon>Dikarya</taxon>
        <taxon>Ascomycota</taxon>
        <taxon>Pezizomycotina</taxon>
        <taxon>Sordariomycetes</taxon>
        <taxon>Sordariomycetidae</taxon>
        <taxon>Thyridiales</taxon>
        <taxon>Thyridiaceae</taxon>
        <taxon>Thyridium</taxon>
    </lineage>
</organism>
<keyword evidence="16" id="KW-1185">Reference proteome</keyword>
<protein>
    <recommendedName>
        <fullName evidence="4 14">Dol-P-Man:Man(5)GlcNAc(2)-PP-Dol alpha-1,3-mannosyltransferase</fullName>
        <ecNumber evidence="3 14">2.4.1.258</ecNumber>
    </recommendedName>
    <alternativeName>
        <fullName evidence="14">Dol-P-Man-dependent alpha(1-3)-mannosyltransferase</fullName>
    </alternativeName>
</protein>
<comment type="catalytic activity">
    <reaction evidence="12 14">
        <text>an alpha-D-Man-(1-&gt;2)-alpha-D-Man-(1-&gt;2)-alpha-D-Man-(1-&gt;3)-[alpha-D-Man-(1-&gt;6)]-beta-D-Man-(1-&gt;4)-beta-D-GlcNAc-(1-&gt;4)-alpha-D-GlcNAc-diphospho-di-trans,poly-cis-dolichol + a di-trans,poly-cis-dolichyl beta-D-mannosyl phosphate = an alpha-D-Man-(1-&gt;2)-alpha-D-Man-(1-&gt;2)-alpha-D-Man-(1-&gt;3)-[alpha-D-Man-(1-&gt;3)-alpha-D-Man-(1-&gt;6)]-beta-D-Man-(1-&gt;4)-beta-D-GlcNAc-(1-&gt;4)-alpha-D-GlcNAc-diphospho-di-trans,poly-cis-dolichol + a di-trans,poly-cis-dolichyl phosphate + H(+)</text>
        <dbReference type="Rhea" id="RHEA:29527"/>
        <dbReference type="Rhea" id="RHEA-COMP:19498"/>
        <dbReference type="Rhea" id="RHEA-COMP:19501"/>
        <dbReference type="Rhea" id="RHEA-COMP:19516"/>
        <dbReference type="Rhea" id="RHEA-COMP:19517"/>
        <dbReference type="ChEBI" id="CHEBI:15378"/>
        <dbReference type="ChEBI" id="CHEBI:57683"/>
        <dbReference type="ChEBI" id="CHEBI:58211"/>
        <dbReference type="ChEBI" id="CHEBI:132515"/>
        <dbReference type="ChEBI" id="CHEBI:132516"/>
        <dbReference type="EC" id="2.4.1.258"/>
    </reaction>
    <physiologicalReaction direction="left-to-right" evidence="12 14">
        <dbReference type="Rhea" id="RHEA:29528"/>
    </physiologicalReaction>
</comment>
<dbReference type="Proteomes" id="UP000319257">
    <property type="component" value="Unassembled WGS sequence"/>
</dbReference>
<name>A0A507AT65_9PEZI</name>
<evidence type="ECO:0000256" key="3">
    <source>
        <dbReference type="ARBA" id="ARBA00011964"/>
    </source>
</evidence>
<evidence type="ECO:0000256" key="5">
    <source>
        <dbReference type="ARBA" id="ARBA00022676"/>
    </source>
</evidence>
<feature type="transmembrane region" description="Helical" evidence="14">
    <location>
        <begin position="353"/>
        <end position="374"/>
    </location>
</feature>
<dbReference type="PANTHER" id="PTHR12646:SF0">
    <property type="entry name" value="DOL-P-MAN:MAN(5)GLCNAC(2)-PP-DOL ALPHA-1,3-MANNOSYLTRANSFERASE"/>
    <property type="match status" value="1"/>
</dbReference>
<dbReference type="InterPro" id="IPR007873">
    <property type="entry name" value="Glycosyltransferase_ALG3"/>
</dbReference>
<evidence type="ECO:0000256" key="10">
    <source>
        <dbReference type="ARBA" id="ARBA00023136"/>
    </source>
</evidence>
<comment type="subcellular location">
    <subcellularLocation>
        <location evidence="1 14">Endoplasmic reticulum membrane</location>
        <topology evidence="1 14">Multi-pass membrane protein</topology>
    </subcellularLocation>
</comment>
<dbReference type="GO" id="GO:0052925">
    <property type="term" value="F:dol-P-Man:Man(5)GlcNAc(2)-PP-Dol alpha-1,3-mannosyltransferase activity"/>
    <property type="evidence" value="ECO:0007669"/>
    <property type="project" value="UniProtKB-EC"/>
</dbReference>
<gene>
    <name evidence="15" type="ORF">E0L32_000399</name>
</gene>
<sequence length="434" mass="49682">MATRETPVYMRPINFALDVANGRSRYSRIIPPVLLALDAVLCGLVIWKIPYTEIDWKAYMEQVSQFVSGEYDYTKIKGGTGPLVYPAAHVYTYTVLYYLTDKGKDIFLAQQLFAVLYIVTLAVVMACYWKAKVPPYVLPLLILSKRLHSIFVLRCFNDCFAVLFLWLAIYFFQRKLWTFGALAYSWGLGIKMSLLLELPAVGLILFLARGFAAAMRVNRVMVHLQILTAAPFLLKNWRGYLGRAFELSRQFFYKWTVNWRMVDEEVFLSREFAIGLLVLHVSLLATFIVTRWLKPANKSIPELVKPLLTARAILRPEAQPIVGQGLSPRYVMTTMLTANVIGLLCARSLHYQFYAYLAWATPYLLWRSGVHPVLQYALWAVQEYAWNVFPSTKVSSMLVVDVMFVTVGLVWLGAKEEFQPQSERRAAKEEAASE</sequence>
<dbReference type="PANTHER" id="PTHR12646">
    <property type="entry name" value="NOT56 - RELATED"/>
    <property type="match status" value="1"/>
</dbReference>
<reference evidence="15 16" key="1">
    <citation type="submission" date="2019-06" db="EMBL/GenBank/DDBJ databases">
        <title>Draft genome sequence of the filamentous fungus Phialemoniopsis curvata isolated from diesel fuel.</title>
        <authorList>
            <person name="Varaljay V.A."/>
            <person name="Lyon W.J."/>
            <person name="Crouch A.L."/>
            <person name="Drake C.E."/>
            <person name="Hollomon J.M."/>
            <person name="Nadeau L.J."/>
            <person name="Nunn H.S."/>
            <person name="Stevenson B.S."/>
            <person name="Bojanowski C.L."/>
            <person name="Crookes-Goodson W.J."/>
        </authorList>
    </citation>
    <scope>NUCLEOTIDE SEQUENCE [LARGE SCALE GENOMIC DNA]</scope>
    <source>
        <strain evidence="15 16">D216</strain>
    </source>
</reference>
<feature type="transmembrane region" description="Helical" evidence="14">
    <location>
        <begin position="184"/>
        <end position="208"/>
    </location>
</feature>
<dbReference type="GeneID" id="41967846"/>
<accession>A0A507AT65</accession>
<dbReference type="OrthoDB" id="20028at2759"/>
<keyword evidence="6 14" id="KW-0808">Transferase</keyword>
<proteinExistence type="inferred from homology"/>
<feature type="transmembrane region" description="Helical" evidence="14">
    <location>
        <begin position="29"/>
        <end position="47"/>
    </location>
</feature>
<evidence type="ECO:0000256" key="9">
    <source>
        <dbReference type="ARBA" id="ARBA00022989"/>
    </source>
</evidence>
<dbReference type="InParanoid" id="A0A507AT65"/>
<dbReference type="RefSeq" id="XP_030995716.1">
    <property type="nucleotide sequence ID" value="XM_031138361.1"/>
</dbReference>
<comment type="similarity">
    <text evidence="13">Belongs to the glycosyltransferase ALG3 family.</text>
</comment>
<dbReference type="EMBL" id="SKBQ01000002">
    <property type="protein sequence ID" value="TPX14005.1"/>
    <property type="molecule type" value="Genomic_DNA"/>
</dbReference>
<evidence type="ECO:0000256" key="8">
    <source>
        <dbReference type="ARBA" id="ARBA00022824"/>
    </source>
</evidence>
<evidence type="ECO:0000256" key="6">
    <source>
        <dbReference type="ARBA" id="ARBA00022679"/>
    </source>
</evidence>
<dbReference type="UniPathway" id="UPA00378"/>
<evidence type="ECO:0000256" key="4">
    <source>
        <dbReference type="ARBA" id="ARBA00015561"/>
    </source>
</evidence>
<keyword evidence="8 14" id="KW-0256">Endoplasmic reticulum</keyword>
<evidence type="ECO:0000313" key="16">
    <source>
        <dbReference type="Proteomes" id="UP000319257"/>
    </source>
</evidence>
<dbReference type="STRING" id="1093900.A0A507AT65"/>
<feature type="transmembrane region" description="Helical" evidence="14">
    <location>
        <begin position="394"/>
        <end position="414"/>
    </location>
</feature>
<comment type="pathway">
    <text evidence="2 14">Protein modification; protein glycosylation.</text>
</comment>
<dbReference type="EC" id="2.4.1.258" evidence="3 14"/>
<keyword evidence="9 14" id="KW-1133">Transmembrane helix</keyword>
<evidence type="ECO:0000256" key="13">
    <source>
        <dbReference type="ARBA" id="ARBA00093457"/>
    </source>
</evidence>
<feature type="transmembrane region" description="Helical" evidence="14">
    <location>
        <begin position="272"/>
        <end position="293"/>
    </location>
</feature>
<feature type="transmembrane region" description="Helical" evidence="14">
    <location>
        <begin position="106"/>
        <end position="129"/>
    </location>
</feature>
<comment type="function">
    <text evidence="11 14">Dol-P-Man:Man(5)GlcNAc(2)-PP-Dol alpha-1,3-mannosyltransferase that operates in the biosynthetic pathway of dolichol-linked oligosaccharides, the glycan precursors employed in protein asparagine (N)-glycosylation. The assembly of dolichol-linked oligosaccharides begins on the cytosolic side of the endoplasmic reticulum membrane and finishes in its lumen. The sequential addition of sugars to dolichol pyrophosphate produces dolichol-linked oligosaccharides containing fourteen sugars, including two GlcNAcs, nine mannoses and three glucoses. Once assembled, the oligosaccharide is transferred from the lipid to nascent proteins by oligosaccharyltransferases. In the lumen of the endoplasmic reticulum, adds the first dolichyl beta-D-mannosyl phosphate derived mannose in an alpha-1,3 linkage to Man(5)GlcNAc(2)-PP-dolichol to produce Man(6)GlcNAc(2)-PP-dolichol.</text>
</comment>
<dbReference type="FunCoup" id="A0A507AT65">
    <property type="interactions" value="621"/>
</dbReference>
<evidence type="ECO:0000256" key="14">
    <source>
        <dbReference type="RuleBase" id="RU364047"/>
    </source>
</evidence>
<evidence type="ECO:0000256" key="12">
    <source>
        <dbReference type="ARBA" id="ARBA00049506"/>
    </source>
</evidence>
<evidence type="ECO:0000256" key="7">
    <source>
        <dbReference type="ARBA" id="ARBA00022692"/>
    </source>
</evidence>
<evidence type="ECO:0000256" key="11">
    <source>
        <dbReference type="ARBA" id="ARBA00044743"/>
    </source>
</evidence>
<keyword evidence="5 14" id="KW-0328">Glycosyltransferase</keyword>
<keyword evidence="7 14" id="KW-0812">Transmembrane</keyword>